<dbReference type="EMBL" id="FMZZ01000002">
    <property type="protein sequence ID" value="SDC52304.1"/>
    <property type="molecule type" value="Genomic_DNA"/>
</dbReference>
<evidence type="ECO:0000313" key="2">
    <source>
        <dbReference type="Proteomes" id="UP000199501"/>
    </source>
</evidence>
<dbReference type="Proteomes" id="UP000199501">
    <property type="component" value="Unassembled WGS sequence"/>
</dbReference>
<protein>
    <recommendedName>
        <fullName evidence="3">Activator of Hsp90 ATPase homolog 1-like protein</fullName>
    </recommendedName>
</protein>
<sequence>MSKPFEIRREVVLEATPEQVFAAITENTSAWLFPTPTPPADGAPDDEGNRVTVWDPPHRVSFRTDGEDGWFNALEHVIEARDGGTCVARYVHSGIFTDDWDTQYDGAGKHTDFYLHSLGQYVKHFPGRKAAYIGADGPESSTQPGSVDVLRRALGITETSETGDRVRVAVPGLAPVDGEIDYLEGQFVGIRSGDALYRFYCREPWGAPVSLGHHLFAADADEETEGKAWQAWLDGVFA</sequence>
<gene>
    <name evidence="1" type="ORF">SAMN05216174_102444</name>
</gene>
<reference evidence="2" key="1">
    <citation type="submission" date="2016-10" db="EMBL/GenBank/DDBJ databases">
        <authorList>
            <person name="Varghese N."/>
            <person name="Submissions S."/>
        </authorList>
    </citation>
    <scope>NUCLEOTIDE SEQUENCE [LARGE SCALE GENOMIC DNA]</scope>
    <source>
        <strain evidence="2">IBRC-M 10403</strain>
    </source>
</reference>
<dbReference type="Gene3D" id="3.30.530.20">
    <property type="match status" value="1"/>
</dbReference>
<dbReference type="OrthoDB" id="8417725at2"/>
<dbReference type="RefSeq" id="WP_091449184.1">
    <property type="nucleotide sequence ID" value="NZ_FMZZ01000002.1"/>
</dbReference>
<dbReference type="CDD" id="cd07814">
    <property type="entry name" value="SRPBCC_CalC_Aha1-like"/>
    <property type="match status" value="1"/>
</dbReference>
<dbReference type="SUPFAM" id="SSF55961">
    <property type="entry name" value="Bet v1-like"/>
    <property type="match status" value="1"/>
</dbReference>
<name>A0A1G6MAJ5_9PSEU</name>
<proteinExistence type="predicted"/>
<dbReference type="STRING" id="1271860.SAMN05216174_102444"/>
<evidence type="ECO:0000313" key="1">
    <source>
        <dbReference type="EMBL" id="SDC52304.1"/>
    </source>
</evidence>
<accession>A0A1G6MAJ5</accession>
<dbReference type="AlphaFoldDB" id="A0A1G6MAJ5"/>
<organism evidence="1 2">
    <name type="scientific">Actinokineospora iranica</name>
    <dbReference type="NCBI Taxonomy" id="1271860"/>
    <lineage>
        <taxon>Bacteria</taxon>
        <taxon>Bacillati</taxon>
        <taxon>Actinomycetota</taxon>
        <taxon>Actinomycetes</taxon>
        <taxon>Pseudonocardiales</taxon>
        <taxon>Pseudonocardiaceae</taxon>
        <taxon>Actinokineospora</taxon>
    </lineage>
</organism>
<keyword evidence="2" id="KW-1185">Reference proteome</keyword>
<evidence type="ECO:0008006" key="3">
    <source>
        <dbReference type="Google" id="ProtNLM"/>
    </source>
</evidence>
<dbReference type="InterPro" id="IPR023393">
    <property type="entry name" value="START-like_dom_sf"/>
</dbReference>